<evidence type="ECO:0000256" key="6">
    <source>
        <dbReference type="ARBA" id="ARBA00020397"/>
    </source>
</evidence>
<evidence type="ECO:0000259" key="11">
    <source>
        <dbReference type="PROSITE" id="PS50862"/>
    </source>
</evidence>
<dbReference type="GO" id="GO:0016757">
    <property type="term" value="F:glycosyltransferase activity"/>
    <property type="evidence" value="ECO:0007669"/>
    <property type="project" value="UniProtKB-KW"/>
</dbReference>
<dbReference type="EMBL" id="LAQL01000002">
    <property type="protein sequence ID" value="KLN62093.1"/>
    <property type="molecule type" value="Genomic_DNA"/>
</dbReference>
<dbReference type="AlphaFoldDB" id="A0A0H2MI89"/>
<dbReference type="OrthoDB" id="9769617at2"/>
<proteinExistence type="inferred from homology"/>
<dbReference type="InterPro" id="IPR041715">
    <property type="entry name" value="HisRS-like_core"/>
</dbReference>
<comment type="similarity">
    <text evidence="3 9">Belongs to the class-II aminoacyl-tRNA synthetase family. HisZ subfamily.</text>
</comment>
<gene>
    <name evidence="9" type="primary">hisZ</name>
    <name evidence="12" type="ORF">WH96_00685</name>
</gene>
<name>A0A0H2MI89_9PROT</name>
<comment type="subunit">
    <text evidence="4 9">Heteromultimer composed of HisG and HisZ subunits.</text>
</comment>
<reference evidence="12 13" key="1">
    <citation type="submission" date="2015-03" db="EMBL/GenBank/DDBJ databases">
        <title>Genome Sequence of Kiloniella spongiae MEBiC09566, isolated from a marine sponge.</title>
        <authorList>
            <person name="Shao Z."/>
            <person name="Wang L."/>
            <person name="Li X."/>
        </authorList>
    </citation>
    <scope>NUCLEOTIDE SEQUENCE [LARGE SCALE GENOMIC DNA]</scope>
    <source>
        <strain evidence="12 13">MEBiC09566</strain>
    </source>
</reference>
<dbReference type="HAMAP" id="MF_00125">
    <property type="entry name" value="HisZ"/>
    <property type="match status" value="1"/>
</dbReference>
<comment type="miscellaneous">
    <text evidence="9">This function is generally fulfilled by the C-terminal part of HisG, which is missing in some bacteria such as this one.</text>
</comment>
<evidence type="ECO:0000256" key="8">
    <source>
        <dbReference type="ARBA" id="ARBA00025246"/>
    </source>
</evidence>
<dbReference type="InterPro" id="IPR004517">
    <property type="entry name" value="HisZ"/>
</dbReference>
<evidence type="ECO:0000256" key="4">
    <source>
        <dbReference type="ARBA" id="ARBA00011496"/>
    </source>
</evidence>
<protein>
    <recommendedName>
        <fullName evidence="6 9">ATP phosphoribosyltransferase regulatory subunit</fullName>
    </recommendedName>
</protein>
<evidence type="ECO:0000256" key="9">
    <source>
        <dbReference type="HAMAP-Rule" id="MF_00125"/>
    </source>
</evidence>
<comment type="pathway">
    <text evidence="2 9">Amino-acid biosynthesis; L-histidine biosynthesis; L-histidine from 5-phospho-alpha-D-ribose 1-diphosphate: step 1/9.</text>
</comment>
<evidence type="ECO:0000256" key="3">
    <source>
        <dbReference type="ARBA" id="ARBA00005539"/>
    </source>
</evidence>
<dbReference type="GO" id="GO:0000105">
    <property type="term" value="P:L-histidine biosynthetic process"/>
    <property type="evidence" value="ECO:0007669"/>
    <property type="project" value="UniProtKB-UniRule"/>
</dbReference>
<comment type="function">
    <text evidence="8 9">Required for the first step of histidine biosynthesis. May allow the feedback regulation of ATP phosphoribosyltransferase activity by histidine.</text>
</comment>
<accession>A0A0H2MI89</accession>
<dbReference type="InterPro" id="IPR006195">
    <property type="entry name" value="aa-tRNA-synth_II"/>
</dbReference>
<dbReference type="RefSeq" id="WP_047762221.1">
    <property type="nucleotide sequence ID" value="NZ_LAQL01000002.1"/>
</dbReference>
<keyword evidence="9" id="KW-0368">Histidine biosynthesis</keyword>
<evidence type="ECO:0000256" key="10">
    <source>
        <dbReference type="PIRSR" id="PIRSR001549-1"/>
    </source>
</evidence>
<evidence type="ECO:0000256" key="5">
    <source>
        <dbReference type="ARBA" id="ARBA00011738"/>
    </source>
</evidence>
<organism evidence="12 13">
    <name type="scientific">Kiloniella spongiae</name>
    <dbReference type="NCBI Taxonomy" id="1489064"/>
    <lineage>
        <taxon>Bacteria</taxon>
        <taxon>Pseudomonadati</taxon>
        <taxon>Pseudomonadota</taxon>
        <taxon>Alphaproteobacteria</taxon>
        <taxon>Rhodospirillales</taxon>
        <taxon>Kiloniellaceae</taxon>
        <taxon>Kiloniella</taxon>
    </lineage>
</organism>
<evidence type="ECO:0000256" key="7">
    <source>
        <dbReference type="ARBA" id="ARBA00022490"/>
    </source>
</evidence>
<dbReference type="GO" id="GO:0004821">
    <property type="term" value="F:histidine-tRNA ligase activity"/>
    <property type="evidence" value="ECO:0007669"/>
    <property type="project" value="TreeGrafter"/>
</dbReference>
<feature type="binding site" evidence="10">
    <location>
        <position position="128"/>
    </location>
    <ligand>
        <name>L-histidine</name>
        <dbReference type="ChEBI" id="CHEBI:57595"/>
    </ligand>
</feature>
<dbReference type="UniPathway" id="UPA00031">
    <property type="reaction ID" value="UER00006"/>
</dbReference>
<evidence type="ECO:0000256" key="1">
    <source>
        <dbReference type="ARBA" id="ARBA00004496"/>
    </source>
</evidence>
<evidence type="ECO:0000256" key="2">
    <source>
        <dbReference type="ARBA" id="ARBA00004667"/>
    </source>
</evidence>
<keyword evidence="9" id="KW-0028">Amino-acid biosynthesis</keyword>
<dbReference type="GO" id="GO:0006427">
    <property type="term" value="P:histidyl-tRNA aminoacylation"/>
    <property type="evidence" value="ECO:0007669"/>
    <property type="project" value="TreeGrafter"/>
</dbReference>
<dbReference type="Pfam" id="PF13393">
    <property type="entry name" value="tRNA-synt_His"/>
    <property type="match status" value="1"/>
</dbReference>
<keyword evidence="12" id="KW-0328">Glycosyltransferase</keyword>
<dbReference type="InterPro" id="IPR004516">
    <property type="entry name" value="HisRS/HisZ"/>
</dbReference>
<dbReference type="PATRIC" id="fig|1489064.4.peg.1051"/>
<keyword evidence="12" id="KW-0808">Transferase</keyword>
<dbReference type="PANTHER" id="PTHR43707:SF1">
    <property type="entry name" value="HISTIDINE--TRNA LIGASE, MITOCHONDRIAL-RELATED"/>
    <property type="match status" value="1"/>
</dbReference>
<dbReference type="InterPro" id="IPR045864">
    <property type="entry name" value="aa-tRNA-synth_II/BPL/LPL"/>
</dbReference>
<dbReference type="SUPFAM" id="SSF55681">
    <property type="entry name" value="Class II aaRS and biotin synthetases"/>
    <property type="match status" value="1"/>
</dbReference>
<dbReference type="Proteomes" id="UP000035444">
    <property type="component" value="Unassembled WGS sequence"/>
</dbReference>
<feature type="binding site" evidence="10">
    <location>
        <position position="132"/>
    </location>
    <ligand>
        <name>L-histidine</name>
        <dbReference type="ChEBI" id="CHEBI:57595"/>
    </ligand>
</feature>
<evidence type="ECO:0000313" key="12">
    <source>
        <dbReference type="EMBL" id="KLN62093.1"/>
    </source>
</evidence>
<dbReference type="PANTHER" id="PTHR43707">
    <property type="entry name" value="HISTIDYL-TRNA SYNTHETASE"/>
    <property type="match status" value="1"/>
</dbReference>
<comment type="subcellular location">
    <subcellularLocation>
        <location evidence="1 9">Cytoplasm</location>
    </subcellularLocation>
</comment>
<dbReference type="PIRSF" id="PIRSF001549">
    <property type="entry name" value="His-tRNA_synth"/>
    <property type="match status" value="1"/>
</dbReference>
<feature type="binding site" evidence="10">
    <location>
        <position position="268"/>
    </location>
    <ligand>
        <name>L-histidine</name>
        <dbReference type="ChEBI" id="CHEBI:57595"/>
    </ligand>
</feature>
<sequence>MKKNGNQALLPAGLQDLLMPAAAHEAEVVRRLIDSFSSEGYDRIKPPLLEFENALLSGAGETLSDQIFRLMDPSSHRMMGVRADITPQIARIAASRLQNAPRPLRLCYGGDVLQVTGSQLRPERQFTQVGGELIGITENAADAEVILAAVTALEAVGVKDLSVDINLPTLVPAIAKEFGYDAEQALELRVALDRKDAAEVEKIAGEHATFFLKLLNAAGSAQHVIDYAKDLEFSGVAAKEFAKLINVVELVTEAAPKLTVTLDLVEHRGFEYHTGTSFIFFAKGVRGELGRGGRYDSVSVDNVTEPATGFTLFMDTVLRALPKPKVARRIFLPHGTRRDEGAALRAQGWITISGLKPVENDRAEALRLSCSHLLENDHIHELGNN</sequence>
<keyword evidence="7 9" id="KW-0963">Cytoplasm</keyword>
<dbReference type="STRING" id="1489064.WH96_00685"/>
<dbReference type="Gene3D" id="3.30.930.10">
    <property type="entry name" value="Bira Bifunctional Protein, Domain 2"/>
    <property type="match status" value="1"/>
</dbReference>
<feature type="domain" description="Aminoacyl-transfer RNA synthetases class-II family profile" evidence="11">
    <location>
        <begin position="29"/>
        <end position="333"/>
    </location>
</feature>
<evidence type="ECO:0000313" key="13">
    <source>
        <dbReference type="Proteomes" id="UP000035444"/>
    </source>
</evidence>
<dbReference type="GO" id="GO:0005737">
    <property type="term" value="C:cytoplasm"/>
    <property type="evidence" value="ECO:0007669"/>
    <property type="project" value="UniProtKB-SubCell"/>
</dbReference>
<comment type="caution">
    <text evidence="12">The sequence shown here is derived from an EMBL/GenBank/DDBJ whole genome shotgun (WGS) entry which is preliminary data.</text>
</comment>
<comment type="subunit">
    <text evidence="5">Homodimer.</text>
</comment>
<keyword evidence="13" id="KW-1185">Reference proteome</keyword>
<dbReference type="PROSITE" id="PS50862">
    <property type="entry name" value="AA_TRNA_LIGASE_II"/>
    <property type="match status" value="1"/>
</dbReference>
<feature type="binding site" evidence="10">
    <location>
        <begin position="84"/>
        <end position="86"/>
    </location>
    <ligand>
        <name>L-histidine</name>
        <dbReference type="ChEBI" id="CHEBI:57595"/>
    </ligand>
</feature>